<comment type="caution">
    <text evidence="1">The sequence shown here is derived from an EMBL/GenBank/DDBJ whole genome shotgun (WGS) entry which is preliminary data.</text>
</comment>
<dbReference type="InterPro" id="IPR021351">
    <property type="entry name" value="DUF2969"/>
</dbReference>
<dbReference type="AlphaFoldDB" id="A0A2R5HKU3"/>
<evidence type="ECO:0000313" key="2">
    <source>
        <dbReference type="Proteomes" id="UP000245021"/>
    </source>
</evidence>
<proteinExistence type="predicted"/>
<dbReference type="OrthoDB" id="2243336at2"/>
<evidence type="ECO:0008006" key="3">
    <source>
        <dbReference type="Google" id="ProtNLM"/>
    </source>
</evidence>
<reference evidence="1 2" key="1">
    <citation type="journal article" date="2018" name="Genome Announc.">
        <title>Draft Genome Sequence of Lactococcus sp. Strain NtB2 (JCM 32569), Isolated from the Gut of the Higher Termite Nasutitermes takasagoensis.</title>
        <authorList>
            <person name="Noda S."/>
            <person name="Aihara C."/>
            <person name="Yuki M."/>
            <person name="Ohkuma M."/>
        </authorList>
    </citation>
    <scope>NUCLEOTIDE SEQUENCE [LARGE SCALE GENOMIC DNA]</scope>
    <source>
        <strain evidence="1 2">NtB2</strain>
    </source>
</reference>
<sequence>MSKKKDTEIEIVETDFGATLKVGTKTVAEITEEEAGSFSVAVNAKNIATVNSFDAALEEAIKAYNLSV</sequence>
<organism evidence="1 2">
    <name type="scientific">Lactococcus termiticola</name>
    <dbReference type="NCBI Taxonomy" id="2169526"/>
    <lineage>
        <taxon>Bacteria</taxon>
        <taxon>Bacillati</taxon>
        <taxon>Bacillota</taxon>
        <taxon>Bacilli</taxon>
        <taxon>Lactobacillales</taxon>
        <taxon>Streptococcaceae</taxon>
        <taxon>Lactococcus</taxon>
    </lineage>
</organism>
<dbReference type="EMBL" id="BFFO01000009">
    <property type="protein sequence ID" value="GBG97271.1"/>
    <property type="molecule type" value="Genomic_DNA"/>
</dbReference>
<gene>
    <name evidence="1" type="ORF">NtB2_01410</name>
</gene>
<protein>
    <recommendedName>
        <fullName evidence="3">DUF2969 domain-containing protein</fullName>
    </recommendedName>
</protein>
<evidence type="ECO:0000313" key="1">
    <source>
        <dbReference type="EMBL" id="GBG97271.1"/>
    </source>
</evidence>
<keyword evidence="2" id="KW-1185">Reference proteome</keyword>
<name>A0A2R5HKU3_9LACT</name>
<dbReference type="RefSeq" id="WP_109246225.1">
    <property type="nucleotide sequence ID" value="NZ_BFFO01000009.1"/>
</dbReference>
<dbReference type="Proteomes" id="UP000245021">
    <property type="component" value="Unassembled WGS sequence"/>
</dbReference>
<accession>A0A2R5HKU3</accession>
<dbReference type="Pfam" id="PF11184">
    <property type="entry name" value="DUF2969"/>
    <property type="match status" value="1"/>
</dbReference>